<name>A0A8J8P1S6_HALGN</name>
<proteinExistence type="predicted"/>
<reference evidence="1" key="1">
    <citation type="submission" date="2019-06" db="EMBL/GenBank/DDBJ databases">
        <authorList>
            <person name="Zheng W."/>
        </authorList>
    </citation>
    <scope>NUCLEOTIDE SEQUENCE</scope>
    <source>
        <strain evidence="1">QDHG01</strain>
    </source>
</reference>
<evidence type="ECO:0000313" key="1">
    <source>
        <dbReference type="EMBL" id="TNV85303.1"/>
    </source>
</evidence>
<evidence type="ECO:0000313" key="2">
    <source>
        <dbReference type="Proteomes" id="UP000785679"/>
    </source>
</evidence>
<dbReference type="EMBL" id="RRYP01001942">
    <property type="protein sequence ID" value="TNV85303.1"/>
    <property type="molecule type" value="Genomic_DNA"/>
</dbReference>
<dbReference type="Proteomes" id="UP000785679">
    <property type="component" value="Unassembled WGS sequence"/>
</dbReference>
<organism evidence="1 2">
    <name type="scientific">Halteria grandinella</name>
    <dbReference type="NCBI Taxonomy" id="5974"/>
    <lineage>
        <taxon>Eukaryota</taxon>
        <taxon>Sar</taxon>
        <taxon>Alveolata</taxon>
        <taxon>Ciliophora</taxon>
        <taxon>Intramacronucleata</taxon>
        <taxon>Spirotrichea</taxon>
        <taxon>Stichotrichia</taxon>
        <taxon>Sporadotrichida</taxon>
        <taxon>Halteriidae</taxon>
        <taxon>Halteria</taxon>
    </lineage>
</organism>
<dbReference type="AlphaFoldDB" id="A0A8J8P1S6"/>
<sequence>MGSPSSVSPFQDLALGFWMIQTSIILHLQQSLKSVIKIAAHCKTGQIIITDGGDRFILQSKQIWTEILVFDNEILKGLL</sequence>
<keyword evidence="2" id="KW-1185">Reference proteome</keyword>
<protein>
    <submittedName>
        <fullName evidence="1">Uncharacterized protein</fullName>
    </submittedName>
</protein>
<gene>
    <name evidence="1" type="ORF">FGO68_gene7855</name>
</gene>
<accession>A0A8J8P1S6</accession>
<comment type="caution">
    <text evidence="1">The sequence shown here is derived from an EMBL/GenBank/DDBJ whole genome shotgun (WGS) entry which is preliminary data.</text>
</comment>